<keyword evidence="2" id="KW-0378">Hydrolase</keyword>
<dbReference type="PANTHER" id="PTHR35372">
    <property type="entry name" value="ATP BINDING PROTEIN-RELATED"/>
    <property type="match status" value="1"/>
</dbReference>
<keyword evidence="7" id="KW-1185">Reference proteome</keyword>
<protein>
    <submittedName>
        <fullName evidence="6">Phage/plasmid primase, P4 family</fullName>
    </submittedName>
</protein>
<feature type="compositionally biased region" description="Low complexity" evidence="4">
    <location>
        <begin position="355"/>
        <end position="381"/>
    </location>
</feature>
<dbReference type="Gene3D" id="3.40.50.300">
    <property type="entry name" value="P-loop containing nucleotide triphosphate hydrolases"/>
    <property type="match status" value="1"/>
</dbReference>
<dbReference type="InterPro" id="IPR051620">
    <property type="entry name" value="ORF904-like_C"/>
</dbReference>
<feature type="region of interest" description="Disordered" evidence="4">
    <location>
        <begin position="349"/>
        <end position="381"/>
    </location>
</feature>
<gene>
    <name evidence="6" type="ORF">ACFSYH_02035</name>
</gene>
<keyword evidence="3" id="KW-0067">ATP-binding</keyword>
<feature type="domain" description="SF3 helicase" evidence="5">
    <location>
        <begin position="555"/>
        <end position="718"/>
    </location>
</feature>
<dbReference type="PANTHER" id="PTHR35372:SF2">
    <property type="entry name" value="SF3 HELICASE DOMAIN-CONTAINING PROTEIN"/>
    <property type="match status" value="1"/>
</dbReference>
<dbReference type="InterPro" id="IPR014015">
    <property type="entry name" value="Helicase_SF3_DNA-vir"/>
</dbReference>
<feature type="compositionally biased region" description="Low complexity" evidence="4">
    <location>
        <begin position="847"/>
        <end position="857"/>
    </location>
</feature>
<feature type="region of interest" description="Disordered" evidence="4">
    <location>
        <begin position="844"/>
        <end position="869"/>
    </location>
</feature>
<dbReference type="InterPro" id="IPR014818">
    <property type="entry name" value="Phage/plasmid_primase_P4_C"/>
</dbReference>
<name>A0ABW5XDS4_9MICO</name>
<dbReference type="RefSeq" id="WP_377464806.1">
    <property type="nucleotide sequence ID" value="NZ_JBHUOP010000001.1"/>
</dbReference>
<dbReference type="SMART" id="SM00885">
    <property type="entry name" value="D5_N"/>
    <property type="match status" value="1"/>
</dbReference>
<evidence type="ECO:0000256" key="4">
    <source>
        <dbReference type="SAM" id="MobiDB-lite"/>
    </source>
</evidence>
<dbReference type="SUPFAM" id="SSF56747">
    <property type="entry name" value="Prim-pol domain"/>
    <property type="match status" value="1"/>
</dbReference>
<evidence type="ECO:0000259" key="5">
    <source>
        <dbReference type="PROSITE" id="PS51206"/>
    </source>
</evidence>
<dbReference type="Gene3D" id="3.30.720.160">
    <property type="entry name" value="Bifunctional DNA primase/polymerase, N-terminal"/>
    <property type="match status" value="1"/>
</dbReference>
<evidence type="ECO:0000313" key="6">
    <source>
        <dbReference type="EMBL" id="MFD2839351.1"/>
    </source>
</evidence>
<dbReference type="SMART" id="SM00943">
    <property type="entry name" value="Prim-Pol"/>
    <property type="match status" value="1"/>
</dbReference>
<organism evidence="6 7">
    <name type="scientific">Populibacterium corticicola</name>
    <dbReference type="NCBI Taxonomy" id="1812826"/>
    <lineage>
        <taxon>Bacteria</taxon>
        <taxon>Bacillati</taxon>
        <taxon>Actinomycetota</taxon>
        <taxon>Actinomycetes</taxon>
        <taxon>Micrococcales</taxon>
        <taxon>Jonesiaceae</taxon>
        <taxon>Populibacterium</taxon>
    </lineage>
</organism>
<dbReference type="Proteomes" id="UP001597391">
    <property type="component" value="Unassembled WGS sequence"/>
</dbReference>
<dbReference type="InterPro" id="IPR027417">
    <property type="entry name" value="P-loop_NTPase"/>
</dbReference>
<evidence type="ECO:0000256" key="1">
    <source>
        <dbReference type="ARBA" id="ARBA00022741"/>
    </source>
</evidence>
<reference evidence="7" key="1">
    <citation type="journal article" date="2019" name="Int. J. Syst. Evol. Microbiol.">
        <title>The Global Catalogue of Microorganisms (GCM) 10K type strain sequencing project: providing services to taxonomists for standard genome sequencing and annotation.</title>
        <authorList>
            <consortium name="The Broad Institute Genomics Platform"/>
            <consortium name="The Broad Institute Genome Sequencing Center for Infectious Disease"/>
            <person name="Wu L."/>
            <person name="Ma J."/>
        </authorList>
    </citation>
    <scope>NUCLEOTIDE SEQUENCE [LARGE SCALE GENOMIC DNA]</scope>
    <source>
        <strain evidence="7">KCTC 33576</strain>
    </source>
</reference>
<dbReference type="EMBL" id="JBHUOP010000001">
    <property type="protein sequence ID" value="MFD2839351.1"/>
    <property type="molecule type" value="Genomic_DNA"/>
</dbReference>
<comment type="caution">
    <text evidence="6">The sequence shown here is derived from an EMBL/GenBank/DDBJ whole genome shotgun (WGS) entry which is preliminary data.</text>
</comment>
<proteinExistence type="predicted"/>
<keyword evidence="1" id="KW-0547">Nucleotide-binding</keyword>
<dbReference type="InterPro" id="IPR006500">
    <property type="entry name" value="Helicase_put_C_phage/plasmid"/>
</dbReference>
<accession>A0ABW5XDS4</accession>
<evidence type="ECO:0000256" key="2">
    <source>
        <dbReference type="ARBA" id="ARBA00022801"/>
    </source>
</evidence>
<sequence>MTRTAFDTALELHAHGYSVLPIRTDGSKAPAISTWKQYTQHAADETTLQAWFTDPAGYDLGIVQGTVSGHAELTEIEGRASDHMPELRDLAIASGLENIWTKVTTGWVEQSPSGGLHFHYRLTGMDVPGNTKLARRPSTPEELAANPKTKIQVLAETRGEGGQVVAWPSRHHTSGKPWVRILGGPATAPVLTPEERDAFHSVLRTLDTPAIKPAPQPIQAPTDSEWIGGVTPGDDFEAKTSWADILTPAGWTFLYTDGSGTSYWRRPGKNQGISATTGHADDRNRLYVFTSSTEFDQEVPYTKLGAHALLNFGGDHSAAAKALYAKGYGQRAEQQRITGPDPIFDDILNGTHSWTTSTNPAAPTAQSATTAPSTQNAANTASTANTVAAITTYERGPATYTETDDGNALRFIDTHKEHIRYVPQRGEWLTWNGHTWQWDEAGHVFELARDIARNLPTHDKEATKHRKGSLSASGLGAMVKIARSDARTVAHLTDLDANPYELNTPSGVVNLRTGQITPPSPKLLHTRTTTVPIDPTLPTPRWTSFLADTFAGDPELTTYIQRLLGVSLVGKVLEQMLPFAFGSGANGKSVLFETVQKIAGIGPNGYAATIPADLLVQRAREDHPATIAQLSGVRIAIGGELEQGARFAEAKVKALTGGDPINARFMAQNPFTFVPTHTLWLHANHRPEVKAGGPAFWRRIKQIPFIHTVPEDKRIEGLEDILLTEEGPGILAWLVHGAADYFTLGLTTPASVVAATEEYKQETDTIAQFVEDRCELGSPNAQHMHVQIAKLRAVYESWCREEGVEPATAKALSMQLKSRFGIETSRSMNARFYDGIRLVDMTDSGNDLSSDSSDLSLPEPPADEEWWQS</sequence>
<evidence type="ECO:0000313" key="7">
    <source>
        <dbReference type="Proteomes" id="UP001597391"/>
    </source>
</evidence>
<dbReference type="PROSITE" id="PS51206">
    <property type="entry name" value="SF3_HELICASE_1"/>
    <property type="match status" value="1"/>
</dbReference>
<dbReference type="InterPro" id="IPR015330">
    <property type="entry name" value="DNA_primase/pol_bifunc_N"/>
</dbReference>
<dbReference type="NCBIfam" id="TIGR01613">
    <property type="entry name" value="primase_Cterm"/>
    <property type="match status" value="1"/>
</dbReference>
<dbReference type="Pfam" id="PF09250">
    <property type="entry name" value="Prim-Pol"/>
    <property type="match status" value="1"/>
</dbReference>
<evidence type="ECO:0000256" key="3">
    <source>
        <dbReference type="ARBA" id="ARBA00022840"/>
    </source>
</evidence>
<dbReference type="Pfam" id="PF08706">
    <property type="entry name" value="D5_N"/>
    <property type="match status" value="1"/>
</dbReference>